<keyword evidence="6" id="KW-1185">Reference proteome</keyword>
<comment type="caution">
    <text evidence="5">The sequence shown here is derived from an EMBL/GenBank/DDBJ whole genome shotgun (WGS) entry which is preliminary data.</text>
</comment>
<feature type="binding site" evidence="2">
    <location>
        <begin position="316"/>
        <end position="319"/>
    </location>
    <ligand>
        <name>substrate</name>
    </ligand>
</feature>
<feature type="region of interest" description="Disordered" evidence="4">
    <location>
        <begin position="351"/>
        <end position="374"/>
    </location>
</feature>
<gene>
    <name evidence="5" type="ORF">F5Z01DRAFT_488373</name>
</gene>
<evidence type="ECO:0000256" key="1">
    <source>
        <dbReference type="PIRSR" id="PIRSR600246-1"/>
    </source>
</evidence>
<dbReference type="InterPro" id="IPR029055">
    <property type="entry name" value="Ntn_hydrolases_N"/>
</dbReference>
<dbReference type="AlphaFoldDB" id="A0A9P7ZR58"/>
<dbReference type="EMBL" id="MU251247">
    <property type="protein sequence ID" value="KAG9256793.1"/>
    <property type="molecule type" value="Genomic_DNA"/>
</dbReference>
<protein>
    <submittedName>
        <fullName evidence="5">L-asparaginase</fullName>
    </submittedName>
</protein>
<evidence type="ECO:0000256" key="2">
    <source>
        <dbReference type="PIRSR" id="PIRSR600246-2"/>
    </source>
</evidence>
<name>A0A9P7ZR58_9HYPO</name>
<dbReference type="GeneID" id="70291047"/>
<dbReference type="RefSeq" id="XP_046120717.1">
    <property type="nucleotide sequence ID" value="XM_046260144.1"/>
</dbReference>
<dbReference type="Pfam" id="PF01112">
    <property type="entry name" value="Asparaginase_2"/>
    <property type="match status" value="2"/>
</dbReference>
<dbReference type="SUPFAM" id="SSF56235">
    <property type="entry name" value="N-terminal nucleophile aminohydrolases (Ntn hydrolases)"/>
    <property type="match status" value="1"/>
</dbReference>
<dbReference type="GO" id="GO:0005737">
    <property type="term" value="C:cytoplasm"/>
    <property type="evidence" value="ECO:0007669"/>
    <property type="project" value="TreeGrafter"/>
</dbReference>
<feature type="site" description="Cleavage; by autolysis" evidence="3">
    <location>
        <begin position="215"/>
        <end position="216"/>
    </location>
</feature>
<evidence type="ECO:0000256" key="4">
    <source>
        <dbReference type="SAM" id="MobiDB-lite"/>
    </source>
</evidence>
<evidence type="ECO:0000313" key="6">
    <source>
        <dbReference type="Proteomes" id="UP000887229"/>
    </source>
</evidence>
<evidence type="ECO:0000256" key="3">
    <source>
        <dbReference type="PIRSR" id="PIRSR600246-3"/>
    </source>
</evidence>
<feature type="binding site" evidence="2">
    <location>
        <begin position="244"/>
        <end position="247"/>
    </location>
    <ligand>
        <name>substrate</name>
    </ligand>
</feature>
<organism evidence="5 6">
    <name type="scientific">Emericellopsis atlantica</name>
    <dbReference type="NCBI Taxonomy" id="2614577"/>
    <lineage>
        <taxon>Eukaryota</taxon>
        <taxon>Fungi</taxon>
        <taxon>Dikarya</taxon>
        <taxon>Ascomycota</taxon>
        <taxon>Pezizomycotina</taxon>
        <taxon>Sordariomycetes</taxon>
        <taxon>Hypocreomycetidae</taxon>
        <taxon>Hypocreales</taxon>
        <taxon>Bionectriaceae</taxon>
        <taxon>Emericellopsis</taxon>
    </lineage>
</organism>
<reference evidence="5" key="1">
    <citation type="journal article" date="2021" name="IMA Fungus">
        <title>Genomic characterization of three marine fungi, including Emericellopsis atlantica sp. nov. with signatures of a generalist lifestyle and marine biomass degradation.</title>
        <authorList>
            <person name="Hagestad O.C."/>
            <person name="Hou L."/>
            <person name="Andersen J.H."/>
            <person name="Hansen E.H."/>
            <person name="Altermark B."/>
            <person name="Li C."/>
            <person name="Kuhnert E."/>
            <person name="Cox R.J."/>
            <person name="Crous P.W."/>
            <person name="Spatafora J.W."/>
            <person name="Lail K."/>
            <person name="Amirebrahimi M."/>
            <person name="Lipzen A."/>
            <person name="Pangilinan J."/>
            <person name="Andreopoulos W."/>
            <person name="Hayes R.D."/>
            <person name="Ng V."/>
            <person name="Grigoriev I.V."/>
            <person name="Jackson S.A."/>
            <person name="Sutton T.D.S."/>
            <person name="Dobson A.D.W."/>
            <person name="Rama T."/>
        </authorList>
    </citation>
    <scope>NUCLEOTIDE SEQUENCE</scope>
    <source>
        <strain evidence="5">TS7</strain>
    </source>
</reference>
<dbReference type="GO" id="GO:0016787">
    <property type="term" value="F:hydrolase activity"/>
    <property type="evidence" value="ECO:0007669"/>
    <property type="project" value="InterPro"/>
</dbReference>
<accession>A0A9P7ZR58</accession>
<dbReference type="Proteomes" id="UP000887229">
    <property type="component" value="Unassembled WGS sequence"/>
</dbReference>
<dbReference type="OrthoDB" id="2262349at2759"/>
<dbReference type="PANTHER" id="PTHR10188">
    <property type="entry name" value="L-ASPARAGINASE"/>
    <property type="match status" value="1"/>
</dbReference>
<feature type="compositionally biased region" description="Low complexity" evidence="4">
    <location>
        <begin position="351"/>
        <end position="366"/>
    </location>
</feature>
<feature type="active site" description="Nucleophile" evidence="1">
    <location>
        <position position="216"/>
    </location>
</feature>
<proteinExistence type="predicted"/>
<dbReference type="CDD" id="cd04701">
    <property type="entry name" value="Asparaginase_2"/>
    <property type="match status" value="1"/>
</dbReference>
<sequence length="374" mass="39732">MDRKRPNSSSPLQPRLIIHGGAGNIQRHHIPPKIYESYRTSLLSILEKTQCFLDSPHASALDIATRAVELLEDDPLYNAGRGAVFTRDGINEMEASVMVTRGHAKRTAGVMGLRHVRNPIVLAKEILLRGDNDLLGLEGDAIAQEGLDVPSAQGHTLLHGPTAEALARQYGLSLVSPEYFFTQKRWDEHIRSLSRARLGKGRVATYSSETYLPQGTCGAVAADGQGVICVATSTGGLTNKLTGRIGDTPTPGAGYWAEEWVDRLGTSSPGSSVYKTTLEITGALKGILADCLPTPFLYAPLNRDTITTRSMAVSGTGNGDSFLRTGAARSVAAMARYAPSRHAHRSPALLAQAANSSAAPATAGTARRARGKAG</sequence>
<dbReference type="InterPro" id="IPR000246">
    <property type="entry name" value="Peptidase_T2"/>
</dbReference>
<dbReference type="PANTHER" id="PTHR10188:SF43">
    <property type="entry name" value="ASPARAGINASE (EUROFUNG)"/>
    <property type="match status" value="1"/>
</dbReference>
<evidence type="ECO:0000313" key="5">
    <source>
        <dbReference type="EMBL" id="KAG9256793.1"/>
    </source>
</evidence>
<dbReference type="Gene3D" id="3.60.20.30">
    <property type="entry name" value="(Glycosyl)asparaginase"/>
    <property type="match status" value="1"/>
</dbReference>